<dbReference type="AlphaFoldDB" id="A0A5C7EX53"/>
<dbReference type="Proteomes" id="UP000321201">
    <property type="component" value="Unassembled WGS sequence"/>
</dbReference>
<dbReference type="InParanoid" id="A0A5C7EX53"/>
<dbReference type="OrthoDB" id="6174614at2"/>
<dbReference type="EMBL" id="VPFL01000012">
    <property type="protein sequence ID" value="TXF11635.1"/>
    <property type="molecule type" value="Genomic_DNA"/>
</dbReference>
<protein>
    <submittedName>
        <fullName evidence="1">Uncharacterized protein</fullName>
    </submittedName>
</protein>
<comment type="caution">
    <text evidence="1">The sequence shown here is derived from an EMBL/GenBank/DDBJ whole genome shotgun (WGS) entry which is preliminary data.</text>
</comment>
<organism evidence="1 2">
    <name type="scientific">Pelomicrobium methylotrophicum</name>
    <dbReference type="NCBI Taxonomy" id="2602750"/>
    <lineage>
        <taxon>Bacteria</taxon>
        <taxon>Pseudomonadati</taxon>
        <taxon>Pseudomonadota</taxon>
        <taxon>Hydrogenophilia</taxon>
        <taxon>Hydrogenophilia incertae sedis</taxon>
        <taxon>Pelomicrobium</taxon>
    </lineage>
</organism>
<keyword evidence="2" id="KW-1185">Reference proteome</keyword>
<name>A0A5C7EX53_9PROT</name>
<proteinExistence type="predicted"/>
<evidence type="ECO:0000313" key="1">
    <source>
        <dbReference type="EMBL" id="TXF11635.1"/>
    </source>
</evidence>
<evidence type="ECO:0000313" key="2">
    <source>
        <dbReference type="Proteomes" id="UP000321201"/>
    </source>
</evidence>
<reference evidence="1 2" key="1">
    <citation type="submission" date="2019-08" db="EMBL/GenBank/DDBJ databases">
        <title>Pelomicrobium methylotrophicum gen. nov., sp. nov. a moderately thermophilic, facultatively anaerobic, lithoautotrophic and methylotrophic bacterium isolated from a terrestrial mud volcano.</title>
        <authorList>
            <person name="Slobodkina G.B."/>
            <person name="Merkel A.Y."/>
            <person name="Slobodkin A.I."/>
        </authorList>
    </citation>
    <scope>NUCLEOTIDE SEQUENCE [LARGE SCALE GENOMIC DNA]</scope>
    <source>
        <strain evidence="1 2">SM250</strain>
    </source>
</reference>
<accession>A0A5C7EX53</accession>
<gene>
    <name evidence="1" type="ORF">FR698_09865</name>
</gene>
<sequence>MNENCLEGMLCPVCGNQEPFEISGSSWFLVFQDGVDEPSEVEWDDSSPCRCPACGHTATVGYFMSDA</sequence>
<dbReference type="RefSeq" id="WP_147800034.1">
    <property type="nucleotide sequence ID" value="NZ_VPFL01000012.1"/>
</dbReference>